<dbReference type="InterPro" id="IPR036259">
    <property type="entry name" value="MFS_trans_sf"/>
</dbReference>
<keyword evidence="3 6" id="KW-1133">Transmembrane helix</keyword>
<gene>
    <name evidence="8" type="ORF">EDD31_0400</name>
</gene>
<proteinExistence type="predicted"/>
<feature type="transmembrane region" description="Helical" evidence="6">
    <location>
        <begin position="97"/>
        <end position="117"/>
    </location>
</feature>
<dbReference type="GO" id="GO:0022857">
    <property type="term" value="F:transmembrane transporter activity"/>
    <property type="evidence" value="ECO:0007669"/>
    <property type="project" value="InterPro"/>
</dbReference>
<dbReference type="GO" id="GO:0005886">
    <property type="term" value="C:plasma membrane"/>
    <property type="evidence" value="ECO:0007669"/>
    <property type="project" value="UniProtKB-SubCell"/>
</dbReference>
<dbReference type="Gene3D" id="1.20.1250.20">
    <property type="entry name" value="MFS general substrate transporter like domains"/>
    <property type="match status" value="1"/>
</dbReference>
<sequence length="427" mass="42685">MAGARELNGSTRPAAARTNGAHDPGSLVSVTGAIYFPLALIARFPYAMMVVGTLTLVVAGRGSLSLGGLTSAMVGLGTACFAPLIGAAADRWGQRRVLLAAGAVNSVALLLVTAAVFSTLGGWAVLSAAFVVGATAPQVAPMSRSRLVGIIGRRLPLARRQKVLNGTMAYESAADEVTFVFGPVIVGLLAATLGPAAPILGAAVLTIVFVSAFALHRSAEEVPRNSTSSSPPAPVSELATPRLLIVILGVLGVGFMFGATLTSVTSFMQDAGHAERAGLVYAALGVGSAVFALAAALFPEGFTLRARWLVFSGVILAGGIALQFAQTVPVLLLALAVVGIGIGPTLVTLFSLTAALSPRGRSATAMSLATTGIVVGQSAATAVAGHVGESAGTPAAMTVALAAGVVIVVAGTLYGALVMRDRSLPGP</sequence>
<dbReference type="EMBL" id="RKHK01000001">
    <property type="protein sequence ID" value="ROR72054.1"/>
    <property type="molecule type" value="Genomic_DNA"/>
</dbReference>
<dbReference type="RefSeq" id="WP_245990754.1">
    <property type="nucleotide sequence ID" value="NZ_RKHK01000001.1"/>
</dbReference>
<accession>A0A3N2BAF6</accession>
<feature type="transmembrane region" description="Helical" evidence="6">
    <location>
        <begin position="279"/>
        <end position="299"/>
    </location>
</feature>
<keyword evidence="2 6" id="KW-0812">Transmembrane</keyword>
<feature type="domain" description="Major facilitator superfamily (MFS) profile" evidence="7">
    <location>
        <begin position="242"/>
        <end position="427"/>
    </location>
</feature>
<organism evidence="8 9">
    <name type="scientific">Bogoriella caseilytica</name>
    <dbReference type="NCBI Taxonomy" id="56055"/>
    <lineage>
        <taxon>Bacteria</taxon>
        <taxon>Bacillati</taxon>
        <taxon>Actinomycetota</taxon>
        <taxon>Actinomycetes</taxon>
        <taxon>Micrococcales</taxon>
        <taxon>Bogoriellaceae</taxon>
        <taxon>Bogoriella</taxon>
    </lineage>
</organism>
<name>A0A3N2BAF6_9MICO</name>
<feature type="transmembrane region" description="Helical" evidence="6">
    <location>
        <begin position="196"/>
        <end position="215"/>
    </location>
</feature>
<feature type="transmembrane region" description="Helical" evidence="6">
    <location>
        <begin position="306"/>
        <end position="325"/>
    </location>
</feature>
<evidence type="ECO:0000256" key="2">
    <source>
        <dbReference type="ARBA" id="ARBA00022692"/>
    </source>
</evidence>
<comment type="caution">
    <text evidence="8">The sequence shown here is derived from an EMBL/GenBank/DDBJ whole genome shotgun (WGS) entry which is preliminary data.</text>
</comment>
<evidence type="ECO:0000313" key="9">
    <source>
        <dbReference type="Proteomes" id="UP000280668"/>
    </source>
</evidence>
<feature type="transmembrane region" description="Helical" evidence="6">
    <location>
        <begin position="394"/>
        <end position="417"/>
    </location>
</feature>
<evidence type="ECO:0000256" key="5">
    <source>
        <dbReference type="SAM" id="MobiDB-lite"/>
    </source>
</evidence>
<feature type="transmembrane region" description="Helical" evidence="6">
    <location>
        <begin position="64"/>
        <end position="85"/>
    </location>
</feature>
<dbReference type="PROSITE" id="PS50850">
    <property type="entry name" value="MFS"/>
    <property type="match status" value="1"/>
</dbReference>
<dbReference type="Proteomes" id="UP000280668">
    <property type="component" value="Unassembled WGS sequence"/>
</dbReference>
<dbReference type="PANTHER" id="PTHR23542:SF1">
    <property type="entry name" value="MAJOR FACILITATOR SUPERFAMILY (MFS) PROFILE DOMAIN-CONTAINING PROTEIN"/>
    <property type="match status" value="1"/>
</dbReference>
<keyword evidence="4 6" id="KW-0472">Membrane</keyword>
<keyword evidence="9" id="KW-1185">Reference proteome</keyword>
<evidence type="ECO:0000256" key="4">
    <source>
        <dbReference type="ARBA" id="ARBA00023136"/>
    </source>
</evidence>
<dbReference type="AlphaFoldDB" id="A0A3N2BAF6"/>
<feature type="transmembrane region" description="Helical" evidence="6">
    <location>
        <begin position="368"/>
        <end position="388"/>
    </location>
</feature>
<feature type="transmembrane region" description="Helical" evidence="6">
    <location>
        <begin position="243"/>
        <end position="267"/>
    </location>
</feature>
<dbReference type="SUPFAM" id="SSF103473">
    <property type="entry name" value="MFS general substrate transporter"/>
    <property type="match status" value="1"/>
</dbReference>
<evidence type="ECO:0000256" key="1">
    <source>
        <dbReference type="ARBA" id="ARBA00004651"/>
    </source>
</evidence>
<protein>
    <submittedName>
        <fullName evidence="8">Na+/melibiose symporter-like transporter</fullName>
    </submittedName>
</protein>
<evidence type="ECO:0000256" key="6">
    <source>
        <dbReference type="SAM" id="Phobius"/>
    </source>
</evidence>
<evidence type="ECO:0000259" key="7">
    <source>
        <dbReference type="PROSITE" id="PS50850"/>
    </source>
</evidence>
<dbReference type="Pfam" id="PF07690">
    <property type="entry name" value="MFS_1"/>
    <property type="match status" value="1"/>
</dbReference>
<dbReference type="PANTHER" id="PTHR23542">
    <property type="match status" value="1"/>
</dbReference>
<reference evidence="8 9" key="1">
    <citation type="submission" date="2018-11" db="EMBL/GenBank/DDBJ databases">
        <title>Sequencing the genomes of 1000 actinobacteria strains.</title>
        <authorList>
            <person name="Klenk H.-P."/>
        </authorList>
    </citation>
    <scope>NUCLEOTIDE SEQUENCE [LARGE SCALE GENOMIC DNA]</scope>
    <source>
        <strain evidence="8 9">DSM 11294</strain>
    </source>
</reference>
<comment type="subcellular location">
    <subcellularLocation>
        <location evidence="1">Cell membrane</location>
        <topology evidence="1">Multi-pass membrane protein</topology>
    </subcellularLocation>
</comment>
<evidence type="ECO:0000256" key="3">
    <source>
        <dbReference type="ARBA" id="ARBA00022989"/>
    </source>
</evidence>
<feature type="region of interest" description="Disordered" evidence="5">
    <location>
        <begin position="1"/>
        <end position="20"/>
    </location>
</feature>
<feature type="transmembrane region" description="Helical" evidence="6">
    <location>
        <begin position="34"/>
        <end position="58"/>
    </location>
</feature>
<dbReference type="InterPro" id="IPR011701">
    <property type="entry name" value="MFS"/>
</dbReference>
<feature type="transmembrane region" description="Helical" evidence="6">
    <location>
        <begin position="331"/>
        <end position="356"/>
    </location>
</feature>
<dbReference type="InterPro" id="IPR020846">
    <property type="entry name" value="MFS_dom"/>
</dbReference>
<evidence type="ECO:0000313" key="8">
    <source>
        <dbReference type="EMBL" id="ROR72054.1"/>
    </source>
</evidence>